<dbReference type="SUPFAM" id="SSF111352">
    <property type="entry name" value="Ammonium transporter"/>
    <property type="match status" value="1"/>
</dbReference>
<feature type="transmembrane region" description="Helical" evidence="8">
    <location>
        <begin position="12"/>
        <end position="34"/>
    </location>
</feature>
<feature type="transmembrane region" description="Helical" evidence="8">
    <location>
        <begin position="283"/>
        <end position="306"/>
    </location>
</feature>
<dbReference type="InterPro" id="IPR018047">
    <property type="entry name" value="Ammonium_transpt_CS"/>
</dbReference>
<dbReference type="PANTHER" id="PTHR11730">
    <property type="entry name" value="AMMONIUM TRANSPORTER"/>
    <property type="match status" value="1"/>
</dbReference>
<dbReference type="Proteomes" id="UP000094056">
    <property type="component" value="Unassembled WGS sequence"/>
</dbReference>
<feature type="transmembrane region" description="Helical" evidence="8">
    <location>
        <begin position="254"/>
        <end position="271"/>
    </location>
</feature>
<feature type="transmembrane region" description="Helical" evidence="8">
    <location>
        <begin position="380"/>
        <end position="402"/>
    </location>
</feature>
<evidence type="ECO:0000256" key="2">
    <source>
        <dbReference type="ARBA" id="ARBA00005887"/>
    </source>
</evidence>
<feature type="domain" description="Ammonium transporter AmtB-like" evidence="9">
    <location>
        <begin position="57"/>
        <end position="458"/>
    </location>
</feature>
<dbReference type="PATRIC" id="fig|1872076.5.peg.2137"/>
<evidence type="ECO:0000313" key="11">
    <source>
        <dbReference type="Proteomes" id="UP000094056"/>
    </source>
</evidence>
<dbReference type="PROSITE" id="PS01219">
    <property type="entry name" value="AMMONIUM_TRANSP"/>
    <property type="match status" value="1"/>
</dbReference>
<dbReference type="GO" id="GO:0097272">
    <property type="term" value="P:ammonium homeostasis"/>
    <property type="evidence" value="ECO:0007669"/>
    <property type="project" value="TreeGrafter"/>
</dbReference>
<feature type="transmembrane region" description="Helical" evidence="8">
    <location>
        <begin position="318"/>
        <end position="337"/>
    </location>
</feature>
<dbReference type="EMBL" id="MAYW01000039">
    <property type="protein sequence ID" value="ODS33061.1"/>
    <property type="molecule type" value="Genomic_DNA"/>
</dbReference>
<gene>
    <name evidence="10" type="ORF">SCARUB_01823</name>
</gene>
<comment type="subcellular location">
    <subcellularLocation>
        <location evidence="8">Cell membrane</location>
        <topology evidence="8">Multi-pass membrane protein</topology>
    </subcellularLocation>
    <subcellularLocation>
        <location evidence="1">Membrane</location>
        <topology evidence="1">Multi-pass membrane protein</topology>
    </subcellularLocation>
</comment>
<dbReference type="InterPro" id="IPR001905">
    <property type="entry name" value="Ammonium_transpt"/>
</dbReference>
<feature type="transmembrane region" description="Helical" evidence="8">
    <location>
        <begin position="91"/>
        <end position="111"/>
    </location>
</feature>
<feature type="transmembrane region" description="Helical" evidence="8">
    <location>
        <begin position="174"/>
        <end position="193"/>
    </location>
</feature>
<dbReference type="InterPro" id="IPR029020">
    <property type="entry name" value="Ammonium/urea_transptr"/>
</dbReference>
<dbReference type="AlphaFoldDB" id="A0A1E3XBP6"/>
<dbReference type="GO" id="GO:0008519">
    <property type="term" value="F:ammonium channel activity"/>
    <property type="evidence" value="ECO:0007669"/>
    <property type="project" value="InterPro"/>
</dbReference>
<organism evidence="10 11">
    <name type="scientific">Candidatus Scalindua rubra</name>
    <dbReference type="NCBI Taxonomy" id="1872076"/>
    <lineage>
        <taxon>Bacteria</taxon>
        <taxon>Pseudomonadati</taxon>
        <taxon>Planctomycetota</taxon>
        <taxon>Candidatus Brocadiia</taxon>
        <taxon>Candidatus Brocadiales</taxon>
        <taxon>Candidatus Scalinduaceae</taxon>
        <taxon>Candidatus Scalindua</taxon>
    </lineage>
</organism>
<evidence type="ECO:0000313" key="10">
    <source>
        <dbReference type="EMBL" id="ODS33061.1"/>
    </source>
</evidence>
<keyword evidence="3 8" id="KW-0813">Transport</keyword>
<evidence type="ECO:0000259" key="9">
    <source>
        <dbReference type="Pfam" id="PF00909"/>
    </source>
</evidence>
<reference evidence="10 11" key="1">
    <citation type="submission" date="2016-07" db="EMBL/GenBank/DDBJ databases">
        <title>Draft genome of Scalindua rubra, obtained from a brine-seawater interface in the Red Sea, sheds light on salt adaptation in anammox bacteria.</title>
        <authorList>
            <person name="Speth D.R."/>
            <person name="Lagkouvardos I."/>
            <person name="Wang Y."/>
            <person name="Qian P.-Y."/>
            <person name="Dutilh B.E."/>
            <person name="Jetten M.S."/>
        </authorList>
    </citation>
    <scope>NUCLEOTIDE SEQUENCE [LARGE SCALE GENOMIC DNA]</scope>
    <source>
        <strain evidence="10">BSI-1</strain>
    </source>
</reference>
<feature type="transmembrane region" description="Helical" evidence="8">
    <location>
        <begin position="343"/>
        <end position="359"/>
    </location>
</feature>
<evidence type="ECO:0000256" key="1">
    <source>
        <dbReference type="ARBA" id="ARBA00004141"/>
    </source>
</evidence>
<evidence type="ECO:0000256" key="7">
    <source>
        <dbReference type="ARBA" id="ARBA00023177"/>
    </source>
</evidence>
<dbReference type="Pfam" id="PF00909">
    <property type="entry name" value="Ammonium_transp"/>
    <property type="match status" value="1"/>
</dbReference>
<sequence>MGYVYSRTKRIYVLFPIIFILCLLCFGSNIAWAGDPTGESIFALDFKGMSMSDNFTWVLLTGFMILFMQVGFIFLGGFLQSKNVLSYMTHCFLATTLGALIFLFVGFGFMFGGFEFLGTHLGGGNSFIGWSGFLLLGEAYDIRIVMLFLFQAVIATFIGSIIAGAVAERMKLSAYVISFFFIYTIIYPLYGHWIWGEGWLFSLPFGAGARDFAGSGVVHAIGGSIAFTGALLLGPRIGKYSKDGTPGFIPGHNVGYMILGTVLLAFGWLGYDSGSTLAAGDFRASVIAANTFIAGAMGAVTVLYYTYLKTGASDIGEACNGFLAGLVAISASCAYVAPWAAVAIGFLGGLIYVTNVWFVEHKLKVDDPLGAVSVHGANGLWGLLSIGIFADGTYGGVSGVITGNFGQLFSQFIACIVAVTWAGGLGCLMYYVLKITIGIRVSEKVELEGLDVNLHGSPCYRLITGVEAPLGAEIEGERDVEEQRETAILEAAFAKDAKREKIYSEKIGRWIYAKPREEKEKKKKSKR</sequence>
<feature type="transmembrane region" description="Helical" evidence="8">
    <location>
        <begin position="408"/>
        <end position="433"/>
    </location>
</feature>
<dbReference type="GO" id="GO:0005886">
    <property type="term" value="C:plasma membrane"/>
    <property type="evidence" value="ECO:0007669"/>
    <property type="project" value="UniProtKB-SubCell"/>
</dbReference>
<feature type="transmembrane region" description="Helical" evidence="8">
    <location>
        <begin position="144"/>
        <end position="167"/>
    </location>
</feature>
<dbReference type="InterPro" id="IPR024041">
    <property type="entry name" value="NH4_transpt_AmtB-like_dom"/>
</dbReference>
<feature type="transmembrane region" description="Helical" evidence="8">
    <location>
        <begin position="54"/>
        <end position="79"/>
    </location>
</feature>
<keyword evidence="4 8" id="KW-0812">Transmembrane</keyword>
<dbReference type="PANTHER" id="PTHR11730:SF6">
    <property type="entry name" value="AMMONIUM TRANSPORTER"/>
    <property type="match status" value="1"/>
</dbReference>
<keyword evidence="5 8" id="KW-1133">Transmembrane helix</keyword>
<protein>
    <recommendedName>
        <fullName evidence="8">Ammonium transporter</fullName>
    </recommendedName>
</protein>
<dbReference type="NCBIfam" id="TIGR00836">
    <property type="entry name" value="amt"/>
    <property type="match status" value="1"/>
</dbReference>
<evidence type="ECO:0000256" key="6">
    <source>
        <dbReference type="ARBA" id="ARBA00023136"/>
    </source>
</evidence>
<feature type="transmembrane region" description="Helical" evidence="8">
    <location>
        <begin position="213"/>
        <end position="233"/>
    </location>
</feature>
<evidence type="ECO:0000256" key="8">
    <source>
        <dbReference type="RuleBase" id="RU362002"/>
    </source>
</evidence>
<keyword evidence="7 8" id="KW-0924">Ammonia transport</keyword>
<evidence type="ECO:0000256" key="3">
    <source>
        <dbReference type="ARBA" id="ARBA00022448"/>
    </source>
</evidence>
<comment type="caution">
    <text evidence="10">The sequence shown here is derived from an EMBL/GenBank/DDBJ whole genome shotgun (WGS) entry which is preliminary data.</text>
</comment>
<keyword evidence="6 8" id="KW-0472">Membrane</keyword>
<comment type="similarity">
    <text evidence="2 8">Belongs to the ammonia transporter channel (TC 1.A.11.2) family.</text>
</comment>
<proteinExistence type="inferred from homology"/>
<evidence type="ECO:0000256" key="4">
    <source>
        <dbReference type="ARBA" id="ARBA00022692"/>
    </source>
</evidence>
<evidence type="ECO:0000256" key="5">
    <source>
        <dbReference type="ARBA" id="ARBA00022989"/>
    </source>
</evidence>
<dbReference type="Gene3D" id="1.10.3430.10">
    <property type="entry name" value="Ammonium transporter AmtB like domains"/>
    <property type="match status" value="1"/>
</dbReference>
<name>A0A1E3XBP6_9BACT</name>
<accession>A0A1E3XBP6</accession>